<keyword evidence="5" id="KW-1185">Reference proteome</keyword>
<dbReference type="GO" id="GO:0003677">
    <property type="term" value="F:DNA binding"/>
    <property type="evidence" value="ECO:0007669"/>
    <property type="project" value="InterPro"/>
</dbReference>
<sequence>MWCRSFFKNCLYTVVGIIILVGNILPANAQHLLKNELEKAISLSKESPDTAFMLLREIYNKAQDEKERVVAARCLRQMGVISYYFGHYAQSLDFHLQASEAFAKEGQDELLAANYNDLGSLYYHNKQEPLARPQYDKALAIYSRFQNQNGLGDTYGRIGHLYEKRQMYDSAFYFQRQAFYHYEVTGNKSGLAKINENLGSIFEDLGRFDSARHYFNRALELHQQLNNKLAIIEVENNLGDILRKTGHYSESLVQSGKALQLSLEANDPYQQSSAYRDLAKAWNLLGHNDSAFYYLELSRAKLSDIYSIENSKQVAFLQVMSETGKKNAEIERLRLGHRNTVILSIAGIIVVVLLVVVGLLVISRQRLKIRNEKALQMQNLQRFESQKALMEADLRNKELQENNLKQDLDLRARELSTYTLHIIQKNQLLEELRERLEGLVKEDKRDQKKQLQQLIHQINQNFNHDQYWGEFRGVFEQVHQSFLNNLKKYADNLTSNDLKLVSLIKMNLSPTDISTLLGISPDSLKVARYRLRKKINMPREENLNAFIQGL</sequence>
<dbReference type="Gene3D" id="1.25.40.10">
    <property type="entry name" value="Tetratricopeptide repeat domain"/>
    <property type="match status" value="2"/>
</dbReference>
<feature type="transmembrane region" description="Helical" evidence="3">
    <location>
        <begin position="341"/>
        <end position="362"/>
    </location>
</feature>
<accession>A0A4Q1D3S2</accession>
<evidence type="ECO:0000256" key="1">
    <source>
        <dbReference type="PROSITE-ProRule" id="PRU00339"/>
    </source>
</evidence>
<dbReference type="InterPro" id="IPR016032">
    <property type="entry name" value="Sig_transdc_resp-reg_C-effctor"/>
</dbReference>
<dbReference type="SUPFAM" id="SSF48452">
    <property type="entry name" value="TPR-like"/>
    <property type="match status" value="1"/>
</dbReference>
<keyword evidence="2" id="KW-0175">Coiled coil</keyword>
<dbReference type="SUPFAM" id="SSF46894">
    <property type="entry name" value="C-terminal effector domain of the bipartite response regulators"/>
    <property type="match status" value="1"/>
</dbReference>
<keyword evidence="3" id="KW-1133">Transmembrane helix</keyword>
<dbReference type="PANTHER" id="PTHR10098">
    <property type="entry name" value="RAPSYN-RELATED"/>
    <property type="match status" value="1"/>
</dbReference>
<gene>
    <name evidence="4" type="ORF">ESB13_18570</name>
</gene>
<feature type="coiled-coil region" evidence="2">
    <location>
        <begin position="380"/>
        <end position="461"/>
    </location>
</feature>
<keyword evidence="3" id="KW-0472">Membrane</keyword>
<dbReference type="AlphaFoldDB" id="A0A4Q1D3S2"/>
<dbReference type="EMBL" id="SDHZ01000003">
    <property type="protein sequence ID" value="RXK81797.1"/>
    <property type="molecule type" value="Genomic_DNA"/>
</dbReference>
<dbReference type="InterPro" id="IPR011990">
    <property type="entry name" value="TPR-like_helical_dom_sf"/>
</dbReference>
<dbReference type="OrthoDB" id="1523128at2"/>
<protein>
    <submittedName>
        <fullName evidence="4">Tetratricopeptide repeat protein</fullName>
    </submittedName>
</protein>
<proteinExistence type="predicted"/>
<keyword evidence="3" id="KW-0812">Transmembrane</keyword>
<organism evidence="4 5">
    <name type="scientific">Filimonas effusa</name>
    <dbReference type="NCBI Taxonomy" id="2508721"/>
    <lineage>
        <taxon>Bacteria</taxon>
        <taxon>Pseudomonadati</taxon>
        <taxon>Bacteroidota</taxon>
        <taxon>Chitinophagia</taxon>
        <taxon>Chitinophagales</taxon>
        <taxon>Chitinophagaceae</taxon>
        <taxon>Filimonas</taxon>
    </lineage>
</organism>
<evidence type="ECO:0000313" key="5">
    <source>
        <dbReference type="Proteomes" id="UP000290545"/>
    </source>
</evidence>
<evidence type="ECO:0000256" key="3">
    <source>
        <dbReference type="SAM" id="Phobius"/>
    </source>
</evidence>
<dbReference type="Pfam" id="PF13424">
    <property type="entry name" value="TPR_12"/>
    <property type="match status" value="2"/>
</dbReference>
<reference evidence="4 5" key="1">
    <citation type="submission" date="2019-01" db="EMBL/GenBank/DDBJ databases">
        <title>Filimonas sp. strain TTM-71.</title>
        <authorList>
            <person name="Chen W.-M."/>
        </authorList>
    </citation>
    <scope>NUCLEOTIDE SEQUENCE [LARGE SCALE GENOMIC DNA]</scope>
    <source>
        <strain evidence="4 5">TTM-71</strain>
    </source>
</reference>
<feature type="repeat" description="TPR" evidence="1">
    <location>
        <begin position="192"/>
        <end position="225"/>
    </location>
</feature>
<dbReference type="PROSITE" id="PS50005">
    <property type="entry name" value="TPR"/>
    <property type="match status" value="1"/>
</dbReference>
<keyword evidence="1" id="KW-0802">TPR repeat</keyword>
<name>A0A4Q1D3S2_9BACT</name>
<dbReference type="Proteomes" id="UP000290545">
    <property type="component" value="Unassembled WGS sequence"/>
</dbReference>
<comment type="caution">
    <text evidence="4">The sequence shown here is derived from an EMBL/GenBank/DDBJ whole genome shotgun (WGS) entry which is preliminary data.</text>
</comment>
<evidence type="ECO:0000256" key="2">
    <source>
        <dbReference type="SAM" id="Coils"/>
    </source>
</evidence>
<evidence type="ECO:0000313" key="4">
    <source>
        <dbReference type="EMBL" id="RXK81797.1"/>
    </source>
</evidence>
<dbReference type="GO" id="GO:0006355">
    <property type="term" value="P:regulation of DNA-templated transcription"/>
    <property type="evidence" value="ECO:0007669"/>
    <property type="project" value="InterPro"/>
</dbReference>
<dbReference type="SMART" id="SM00028">
    <property type="entry name" value="TPR"/>
    <property type="match status" value="5"/>
</dbReference>
<dbReference type="InterPro" id="IPR019734">
    <property type="entry name" value="TPR_rpt"/>
</dbReference>